<dbReference type="Proteomes" id="UP000235145">
    <property type="component" value="Unassembled WGS sequence"/>
</dbReference>
<name>A0A9R1XQ19_LACSA</name>
<sequence>MGRFPKCEPEHVVIPNVESENDASPDFHNHISLTIDNLRKSFYTTEEIMDCLGPNEAELQQIEGLGLSEPELQQIEGLGLSET</sequence>
<proteinExistence type="predicted"/>
<reference evidence="1 2" key="1">
    <citation type="journal article" date="2017" name="Nat. Commun.">
        <title>Genome assembly with in vitro proximity ligation data and whole-genome triplication in lettuce.</title>
        <authorList>
            <person name="Reyes-Chin-Wo S."/>
            <person name="Wang Z."/>
            <person name="Yang X."/>
            <person name="Kozik A."/>
            <person name="Arikit S."/>
            <person name="Song C."/>
            <person name="Xia L."/>
            <person name="Froenicke L."/>
            <person name="Lavelle D.O."/>
            <person name="Truco M.J."/>
            <person name="Xia R."/>
            <person name="Zhu S."/>
            <person name="Xu C."/>
            <person name="Xu H."/>
            <person name="Xu X."/>
            <person name="Cox K."/>
            <person name="Korf I."/>
            <person name="Meyers B.C."/>
            <person name="Michelmore R.W."/>
        </authorList>
    </citation>
    <scope>NUCLEOTIDE SEQUENCE [LARGE SCALE GENOMIC DNA]</scope>
    <source>
        <strain evidence="2">cv. Salinas</strain>
        <tissue evidence="1">Seedlings</tissue>
    </source>
</reference>
<dbReference type="EMBL" id="NBSK02000003">
    <property type="protein sequence ID" value="KAJ0217669.1"/>
    <property type="molecule type" value="Genomic_DNA"/>
</dbReference>
<protein>
    <submittedName>
        <fullName evidence="1">Uncharacterized protein</fullName>
    </submittedName>
</protein>
<organism evidence="1 2">
    <name type="scientific">Lactuca sativa</name>
    <name type="common">Garden lettuce</name>
    <dbReference type="NCBI Taxonomy" id="4236"/>
    <lineage>
        <taxon>Eukaryota</taxon>
        <taxon>Viridiplantae</taxon>
        <taxon>Streptophyta</taxon>
        <taxon>Embryophyta</taxon>
        <taxon>Tracheophyta</taxon>
        <taxon>Spermatophyta</taxon>
        <taxon>Magnoliopsida</taxon>
        <taxon>eudicotyledons</taxon>
        <taxon>Gunneridae</taxon>
        <taxon>Pentapetalae</taxon>
        <taxon>asterids</taxon>
        <taxon>campanulids</taxon>
        <taxon>Asterales</taxon>
        <taxon>Asteraceae</taxon>
        <taxon>Cichorioideae</taxon>
        <taxon>Cichorieae</taxon>
        <taxon>Lactucinae</taxon>
        <taxon>Lactuca</taxon>
    </lineage>
</organism>
<gene>
    <name evidence="1" type="ORF">LSAT_V11C300146400</name>
</gene>
<keyword evidence="2" id="KW-1185">Reference proteome</keyword>
<evidence type="ECO:0000313" key="2">
    <source>
        <dbReference type="Proteomes" id="UP000235145"/>
    </source>
</evidence>
<dbReference type="AlphaFoldDB" id="A0A9R1XQ19"/>
<evidence type="ECO:0000313" key="1">
    <source>
        <dbReference type="EMBL" id="KAJ0217669.1"/>
    </source>
</evidence>
<accession>A0A9R1XQ19</accession>
<comment type="caution">
    <text evidence="1">The sequence shown here is derived from an EMBL/GenBank/DDBJ whole genome shotgun (WGS) entry which is preliminary data.</text>
</comment>